<comment type="caution">
    <text evidence="2">The sequence shown here is derived from an EMBL/GenBank/DDBJ whole genome shotgun (WGS) entry which is preliminary data.</text>
</comment>
<name>A0A6L2J892_TANCI</name>
<sequence length="129" mass="14248">MKRGFSREHTPLFPRILAIHAEEGKGSGHPSKPQPPPSTAQPTNEEPILNVATSSHQKTQTPTRKKKARTPQPLKKRLFKVRVGSSVDENLNEEDPSKHGRSMIEEIDQDAGVTLVQINAEDQGKVTPT</sequence>
<feature type="compositionally biased region" description="Basic residues" evidence="1">
    <location>
        <begin position="63"/>
        <end position="78"/>
    </location>
</feature>
<feature type="region of interest" description="Disordered" evidence="1">
    <location>
        <begin position="1"/>
        <end position="78"/>
    </location>
</feature>
<feature type="compositionally biased region" description="Basic and acidic residues" evidence="1">
    <location>
        <begin position="1"/>
        <end position="10"/>
    </location>
</feature>
<protein>
    <submittedName>
        <fullName evidence="2">Uncharacterized protein</fullName>
    </submittedName>
</protein>
<evidence type="ECO:0000313" key="2">
    <source>
        <dbReference type="EMBL" id="GEU33141.1"/>
    </source>
</evidence>
<proteinExistence type="predicted"/>
<evidence type="ECO:0000256" key="1">
    <source>
        <dbReference type="SAM" id="MobiDB-lite"/>
    </source>
</evidence>
<accession>A0A6L2J892</accession>
<dbReference type="EMBL" id="BKCJ010000431">
    <property type="protein sequence ID" value="GEU33141.1"/>
    <property type="molecule type" value="Genomic_DNA"/>
</dbReference>
<dbReference type="AlphaFoldDB" id="A0A6L2J892"/>
<gene>
    <name evidence="2" type="ORF">Tci_005119</name>
</gene>
<reference evidence="2" key="1">
    <citation type="journal article" date="2019" name="Sci. Rep.">
        <title>Draft genome of Tanacetum cinerariifolium, the natural source of mosquito coil.</title>
        <authorList>
            <person name="Yamashiro T."/>
            <person name="Shiraishi A."/>
            <person name="Satake H."/>
            <person name="Nakayama K."/>
        </authorList>
    </citation>
    <scope>NUCLEOTIDE SEQUENCE</scope>
</reference>
<organism evidence="2">
    <name type="scientific">Tanacetum cinerariifolium</name>
    <name type="common">Dalmatian daisy</name>
    <name type="synonym">Chrysanthemum cinerariifolium</name>
    <dbReference type="NCBI Taxonomy" id="118510"/>
    <lineage>
        <taxon>Eukaryota</taxon>
        <taxon>Viridiplantae</taxon>
        <taxon>Streptophyta</taxon>
        <taxon>Embryophyta</taxon>
        <taxon>Tracheophyta</taxon>
        <taxon>Spermatophyta</taxon>
        <taxon>Magnoliopsida</taxon>
        <taxon>eudicotyledons</taxon>
        <taxon>Gunneridae</taxon>
        <taxon>Pentapetalae</taxon>
        <taxon>asterids</taxon>
        <taxon>campanulids</taxon>
        <taxon>Asterales</taxon>
        <taxon>Asteraceae</taxon>
        <taxon>Asteroideae</taxon>
        <taxon>Anthemideae</taxon>
        <taxon>Anthemidinae</taxon>
        <taxon>Tanacetum</taxon>
    </lineage>
</organism>
<feature type="compositionally biased region" description="Polar residues" evidence="1">
    <location>
        <begin position="51"/>
        <end position="62"/>
    </location>
</feature>